<organism evidence="2 3">
    <name type="scientific">Helobdella robusta</name>
    <name type="common">Californian leech</name>
    <dbReference type="NCBI Taxonomy" id="6412"/>
    <lineage>
        <taxon>Eukaryota</taxon>
        <taxon>Metazoa</taxon>
        <taxon>Spiralia</taxon>
        <taxon>Lophotrochozoa</taxon>
        <taxon>Annelida</taxon>
        <taxon>Clitellata</taxon>
        <taxon>Hirudinea</taxon>
        <taxon>Rhynchobdellida</taxon>
        <taxon>Glossiphoniidae</taxon>
        <taxon>Helobdella</taxon>
    </lineage>
</organism>
<evidence type="ECO:0000313" key="1">
    <source>
        <dbReference type="EMBL" id="ESN91585.1"/>
    </source>
</evidence>
<dbReference type="AlphaFoldDB" id="T1EX40"/>
<dbReference type="SUPFAM" id="SSF54928">
    <property type="entry name" value="RNA-binding domain, RBD"/>
    <property type="match status" value="1"/>
</dbReference>
<dbReference type="GeneID" id="20201140"/>
<dbReference type="KEGG" id="hro:HELRODRAFT_165639"/>
<dbReference type="GO" id="GO:0003676">
    <property type="term" value="F:nucleic acid binding"/>
    <property type="evidence" value="ECO:0007669"/>
    <property type="project" value="InterPro"/>
</dbReference>
<dbReference type="InParanoid" id="T1EX40"/>
<dbReference type="RefSeq" id="XP_009030418.1">
    <property type="nucleotide sequence ID" value="XM_009032170.1"/>
</dbReference>
<accession>T1EX40</accession>
<evidence type="ECO:0008006" key="4">
    <source>
        <dbReference type="Google" id="ProtNLM"/>
    </source>
</evidence>
<dbReference type="EMBL" id="KB097700">
    <property type="protein sequence ID" value="ESN91585.1"/>
    <property type="molecule type" value="Genomic_DNA"/>
</dbReference>
<dbReference type="EnsemblMetazoa" id="HelroT165639">
    <property type="protein sequence ID" value="HelroP165639"/>
    <property type="gene ID" value="HelroG165639"/>
</dbReference>
<reference evidence="3" key="1">
    <citation type="submission" date="2012-12" db="EMBL/GenBank/DDBJ databases">
        <authorList>
            <person name="Hellsten U."/>
            <person name="Grimwood J."/>
            <person name="Chapman J.A."/>
            <person name="Shapiro H."/>
            <person name="Aerts A."/>
            <person name="Otillar R.P."/>
            <person name="Terry A.Y."/>
            <person name="Boore J.L."/>
            <person name="Simakov O."/>
            <person name="Marletaz F."/>
            <person name="Cho S.-J."/>
            <person name="Edsinger-Gonzales E."/>
            <person name="Havlak P."/>
            <person name="Kuo D.-H."/>
            <person name="Larsson T."/>
            <person name="Lv J."/>
            <person name="Arendt D."/>
            <person name="Savage R."/>
            <person name="Osoegawa K."/>
            <person name="de Jong P."/>
            <person name="Lindberg D.R."/>
            <person name="Seaver E.C."/>
            <person name="Weisblat D.A."/>
            <person name="Putnam N.H."/>
            <person name="Grigoriev I.V."/>
            <person name="Rokhsar D.S."/>
        </authorList>
    </citation>
    <scope>NUCLEOTIDE SEQUENCE</scope>
</reference>
<dbReference type="Proteomes" id="UP000015101">
    <property type="component" value="Unassembled WGS sequence"/>
</dbReference>
<evidence type="ECO:0000313" key="3">
    <source>
        <dbReference type="Proteomes" id="UP000015101"/>
    </source>
</evidence>
<gene>
    <name evidence="2" type="primary">20201140</name>
    <name evidence="1" type="ORF">HELRODRAFT_165639</name>
</gene>
<dbReference type="CTD" id="20201140"/>
<evidence type="ECO:0000313" key="2">
    <source>
        <dbReference type="EnsemblMetazoa" id="HelroP165639"/>
    </source>
</evidence>
<dbReference type="EMBL" id="AMQM01002120">
    <property type="status" value="NOT_ANNOTATED_CDS"/>
    <property type="molecule type" value="Genomic_DNA"/>
</dbReference>
<name>T1EX40_HELRO</name>
<dbReference type="OrthoDB" id="8093034at2759"/>
<dbReference type="HOGENOM" id="CLU_1572355_0_0_1"/>
<proteinExistence type="predicted"/>
<keyword evidence="3" id="KW-1185">Reference proteome</keyword>
<reference evidence="1 3" key="2">
    <citation type="journal article" date="2013" name="Nature">
        <title>Insights into bilaterian evolution from three spiralian genomes.</title>
        <authorList>
            <person name="Simakov O."/>
            <person name="Marletaz F."/>
            <person name="Cho S.J."/>
            <person name="Edsinger-Gonzales E."/>
            <person name="Havlak P."/>
            <person name="Hellsten U."/>
            <person name="Kuo D.H."/>
            <person name="Larsson T."/>
            <person name="Lv J."/>
            <person name="Arendt D."/>
            <person name="Savage R."/>
            <person name="Osoegawa K."/>
            <person name="de Jong P."/>
            <person name="Grimwood J."/>
            <person name="Chapman J.A."/>
            <person name="Shapiro H."/>
            <person name="Aerts A."/>
            <person name="Otillar R.P."/>
            <person name="Terry A.Y."/>
            <person name="Boore J.L."/>
            <person name="Grigoriev I.V."/>
            <person name="Lindberg D.R."/>
            <person name="Seaver E.C."/>
            <person name="Weisblat D.A."/>
            <person name="Putnam N.H."/>
            <person name="Rokhsar D.S."/>
        </authorList>
    </citation>
    <scope>NUCLEOTIDE SEQUENCE</scope>
</reference>
<dbReference type="InterPro" id="IPR035979">
    <property type="entry name" value="RBD_domain_sf"/>
</dbReference>
<protein>
    <recommendedName>
        <fullName evidence="4">RRM domain-containing protein</fullName>
    </recommendedName>
</protein>
<sequence>MPTELCHFHVFVGDLSPDVEPQHLQEAFAPFGETSSREEVKKLTLLEQITTLKPLQHKHAKLYADVCWGVYMCECIHRQVFTAVAAVVVNAGVDVVVDAVVAAVGATGVATVDFFVLYVTWVKYDVVASDFYCHKIFFKSMALKIFPPPRPLPLGPPRPVPGCVSAKIRS</sequence>
<reference evidence="2" key="3">
    <citation type="submission" date="2015-06" db="UniProtKB">
        <authorList>
            <consortium name="EnsemblMetazoa"/>
        </authorList>
    </citation>
    <scope>IDENTIFICATION</scope>
</reference>